<proteinExistence type="predicted"/>
<evidence type="ECO:0000313" key="1">
    <source>
        <dbReference type="EMBL" id="MCB7481480.1"/>
    </source>
</evidence>
<dbReference type="AlphaFoldDB" id="A0A9X1LJE2"/>
<keyword evidence="2" id="KW-1185">Reference proteome</keyword>
<organism evidence="1 2">
    <name type="scientific">Christiangramia sediminis</name>
    <dbReference type="NCBI Taxonomy" id="2881336"/>
    <lineage>
        <taxon>Bacteria</taxon>
        <taxon>Pseudomonadati</taxon>
        <taxon>Bacteroidota</taxon>
        <taxon>Flavobacteriia</taxon>
        <taxon>Flavobacteriales</taxon>
        <taxon>Flavobacteriaceae</taxon>
        <taxon>Christiangramia</taxon>
    </lineage>
</organism>
<reference evidence="1" key="1">
    <citation type="submission" date="2021-10" db="EMBL/GenBank/DDBJ databases">
        <title>Gramella sp. ASW11-100T, isolated from marine sediment.</title>
        <authorList>
            <person name="Xia C."/>
        </authorList>
    </citation>
    <scope>NUCLEOTIDE SEQUENCE</scope>
    <source>
        <strain evidence="1">ASW11-100</strain>
    </source>
</reference>
<dbReference type="RefSeq" id="WP_229340474.1">
    <property type="nucleotide sequence ID" value="NZ_JAJBZG010000005.1"/>
</dbReference>
<sequence length="133" mass="15231">MKLKLILLSIFLCFCTDLSSQKKLNRPSGIVGIKSIDSIVAQSFDLYDLLFDYETRIKEGELLCPEDICEVEKIFLNSENIIQEAIAAKVHFKKKNVITRTQATIHLEKAKRAVYYSRTASEKILLAQNVNYE</sequence>
<dbReference type="EMBL" id="JAJBZG010000005">
    <property type="protein sequence ID" value="MCB7481480.1"/>
    <property type="molecule type" value="Genomic_DNA"/>
</dbReference>
<name>A0A9X1LJE2_9FLAO</name>
<gene>
    <name evidence="1" type="ORF">LGQ90_09435</name>
</gene>
<comment type="caution">
    <text evidence="1">The sequence shown here is derived from an EMBL/GenBank/DDBJ whole genome shotgun (WGS) entry which is preliminary data.</text>
</comment>
<dbReference type="Proteomes" id="UP001139414">
    <property type="component" value="Unassembled WGS sequence"/>
</dbReference>
<evidence type="ECO:0000313" key="2">
    <source>
        <dbReference type="Proteomes" id="UP001139414"/>
    </source>
</evidence>
<protein>
    <submittedName>
        <fullName evidence="1">Uncharacterized protein</fullName>
    </submittedName>
</protein>
<accession>A0A9X1LJE2</accession>